<evidence type="ECO:0000313" key="2">
    <source>
        <dbReference type="WBParaSite" id="nRc.2.0.1.t26584-RA"/>
    </source>
</evidence>
<name>A0A915JK70_ROMCU</name>
<accession>A0A915JK70</accession>
<dbReference type="Proteomes" id="UP000887565">
    <property type="component" value="Unplaced"/>
</dbReference>
<keyword evidence="1" id="KW-1185">Reference proteome</keyword>
<protein>
    <submittedName>
        <fullName evidence="2">Uncharacterized protein</fullName>
    </submittedName>
</protein>
<sequence>MVPYVTYGQPQLQQDNRYFLVHDYNVKHVVRVNELDRWFATNFGRYPSELTELKMVKI</sequence>
<dbReference type="AlphaFoldDB" id="A0A915JK70"/>
<dbReference type="WBParaSite" id="nRc.2.0.1.t26584-RA">
    <property type="protein sequence ID" value="nRc.2.0.1.t26584-RA"/>
    <property type="gene ID" value="nRc.2.0.1.g26584"/>
</dbReference>
<proteinExistence type="predicted"/>
<reference evidence="2" key="1">
    <citation type="submission" date="2022-11" db="UniProtKB">
        <authorList>
            <consortium name="WormBaseParasite"/>
        </authorList>
    </citation>
    <scope>IDENTIFICATION</scope>
</reference>
<organism evidence="1 2">
    <name type="scientific">Romanomermis culicivorax</name>
    <name type="common">Nematode worm</name>
    <dbReference type="NCBI Taxonomy" id="13658"/>
    <lineage>
        <taxon>Eukaryota</taxon>
        <taxon>Metazoa</taxon>
        <taxon>Ecdysozoa</taxon>
        <taxon>Nematoda</taxon>
        <taxon>Enoplea</taxon>
        <taxon>Dorylaimia</taxon>
        <taxon>Mermithida</taxon>
        <taxon>Mermithoidea</taxon>
        <taxon>Mermithidae</taxon>
        <taxon>Romanomermis</taxon>
    </lineage>
</organism>
<evidence type="ECO:0000313" key="1">
    <source>
        <dbReference type="Proteomes" id="UP000887565"/>
    </source>
</evidence>